<dbReference type="Pfam" id="PF02602">
    <property type="entry name" value="HEM4"/>
    <property type="match status" value="1"/>
</dbReference>
<comment type="catalytic activity">
    <reaction evidence="8">
        <text>hydroxymethylbilane = uroporphyrinogen III + H2O</text>
        <dbReference type="Rhea" id="RHEA:18965"/>
        <dbReference type="ChEBI" id="CHEBI:15377"/>
        <dbReference type="ChEBI" id="CHEBI:57308"/>
        <dbReference type="ChEBI" id="CHEBI:57845"/>
        <dbReference type="EC" id="4.2.1.75"/>
    </reaction>
</comment>
<accession>A0A3B0SBL9</accession>
<dbReference type="GO" id="GO:0006780">
    <property type="term" value="P:uroporphyrinogen III biosynthetic process"/>
    <property type="evidence" value="ECO:0007669"/>
    <property type="project" value="InterPro"/>
</dbReference>
<keyword evidence="4" id="KW-0456">Lyase</keyword>
<dbReference type="Gene3D" id="3.40.50.10090">
    <property type="match status" value="2"/>
</dbReference>
<dbReference type="InterPro" id="IPR003754">
    <property type="entry name" value="4pyrrol_synth_uPrphyn_synth"/>
</dbReference>
<dbReference type="EC" id="4.2.1.75" evidence="3"/>
<dbReference type="GO" id="GO:0004852">
    <property type="term" value="F:uroporphyrinogen-III synthase activity"/>
    <property type="evidence" value="ECO:0007669"/>
    <property type="project" value="UniProtKB-EC"/>
</dbReference>
<evidence type="ECO:0000259" key="9">
    <source>
        <dbReference type="Pfam" id="PF02602"/>
    </source>
</evidence>
<reference evidence="10" key="1">
    <citation type="submission" date="2018-06" db="EMBL/GenBank/DDBJ databases">
        <authorList>
            <person name="Zhirakovskaya E."/>
        </authorList>
    </citation>
    <scope>NUCLEOTIDE SEQUENCE</scope>
</reference>
<dbReference type="InterPro" id="IPR039793">
    <property type="entry name" value="UROS/Hem4"/>
</dbReference>
<dbReference type="PANTHER" id="PTHR38042:SF1">
    <property type="entry name" value="UROPORPHYRINOGEN-III SYNTHASE, CHLOROPLASTIC"/>
    <property type="match status" value="1"/>
</dbReference>
<comment type="pathway">
    <text evidence="1">Porphyrin-containing compound metabolism; protoporphyrin-IX biosynthesis; coproporphyrinogen-III from 5-aminolevulinate: step 3/4.</text>
</comment>
<gene>
    <name evidence="10" type="ORF">MNBD_ALPHA06-420</name>
</gene>
<evidence type="ECO:0000256" key="7">
    <source>
        <dbReference type="ARBA" id="ARBA00032649"/>
    </source>
</evidence>
<evidence type="ECO:0000256" key="6">
    <source>
        <dbReference type="ARBA" id="ARBA00031702"/>
    </source>
</evidence>
<sequence length="235" mass="25314">MSRILITRTRPGADRLAKRLQEAGIQAVICPLLEVENLRERAALQPTETGLILTSVAALPGAPAPEQLAQKPVYCVGTETARQAAMAGYQNIVQGNGNGKNLAGKIARSTPDKTQNLLWCRGEVADETLVRKLQKQACSVRQYICYRTRKCQCLPDAVADDLATGKFDMVVFHSRRGSETFAALAPKLAASTRALAYSQNIADGLKTAGFAEILVCPQPNDLALLALLSEPNKTP</sequence>
<evidence type="ECO:0000313" key="10">
    <source>
        <dbReference type="EMBL" id="VAW00122.1"/>
    </source>
</evidence>
<dbReference type="InterPro" id="IPR036108">
    <property type="entry name" value="4pyrrol_syn_uPrphyn_synt_sf"/>
</dbReference>
<evidence type="ECO:0000256" key="8">
    <source>
        <dbReference type="ARBA" id="ARBA00048617"/>
    </source>
</evidence>
<evidence type="ECO:0000256" key="3">
    <source>
        <dbReference type="ARBA" id="ARBA00013109"/>
    </source>
</evidence>
<dbReference type="EMBL" id="UOEE01000288">
    <property type="protein sequence ID" value="VAW00122.1"/>
    <property type="molecule type" value="Genomic_DNA"/>
</dbReference>
<dbReference type="CDD" id="cd06578">
    <property type="entry name" value="HemD"/>
    <property type="match status" value="1"/>
</dbReference>
<evidence type="ECO:0000256" key="5">
    <source>
        <dbReference type="ARBA" id="ARBA00023244"/>
    </source>
</evidence>
<evidence type="ECO:0000256" key="1">
    <source>
        <dbReference type="ARBA" id="ARBA00004772"/>
    </source>
</evidence>
<evidence type="ECO:0000256" key="2">
    <source>
        <dbReference type="ARBA" id="ARBA00008133"/>
    </source>
</evidence>
<dbReference type="AlphaFoldDB" id="A0A3B0SBL9"/>
<comment type="similarity">
    <text evidence="2">Belongs to the uroporphyrinogen-III synthase family.</text>
</comment>
<name>A0A3B0SBL9_9ZZZZ</name>
<keyword evidence="5" id="KW-0627">Porphyrin biosynthesis</keyword>
<evidence type="ECO:0000256" key="4">
    <source>
        <dbReference type="ARBA" id="ARBA00023239"/>
    </source>
</evidence>
<dbReference type="SUPFAM" id="SSF69618">
    <property type="entry name" value="HemD-like"/>
    <property type="match status" value="1"/>
</dbReference>
<feature type="domain" description="Tetrapyrrole biosynthesis uroporphyrinogen III synthase" evidence="9">
    <location>
        <begin position="14"/>
        <end position="225"/>
    </location>
</feature>
<organism evidence="10">
    <name type="scientific">hydrothermal vent metagenome</name>
    <dbReference type="NCBI Taxonomy" id="652676"/>
    <lineage>
        <taxon>unclassified sequences</taxon>
        <taxon>metagenomes</taxon>
        <taxon>ecological metagenomes</taxon>
    </lineage>
</organism>
<proteinExistence type="inferred from homology"/>
<dbReference type="PANTHER" id="PTHR38042">
    <property type="entry name" value="UROPORPHYRINOGEN-III SYNTHASE, CHLOROPLASTIC"/>
    <property type="match status" value="1"/>
</dbReference>
<protein>
    <recommendedName>
        <fullName evidence="3">uroporphyrinogen-III synthase</fullName>
        <ecNumber evidence="3">4.2.1.75</ecNumber>
    </recommendedName>
    <alternativeName>
        <fullName evidence="7">Hydroxymethylbilane hydrolyase [cyclizing]</fullName>
    </alternativeName>
    <alternativeName>
        <fullName evidence="6">Uroporphyrinogen-III cosynthase</fullName>
    </alternativeName>
</protein>